<dbReference type="SUPFAM" id="SSF48371">
    <property type="entry name" value="ARM repeat"/>
    <property type="match status" value="1"/>
</dbReference>
<feature type="compositionally biased region" description="Polar residues" evidence="4">
    <location>
        <begin position="627"/>
        <end position="651"/>
    </location>
</feature>
<dbReference type="PANTHER" id="PTHR34105:SF1">
    <property type="entry name" value="PROLINE-, GLUTAMIC ACID- AND LEUCINE-RICH PROTEIN 1"/>
    <property type="match status" value="1"/>
</dbReference>
<evidence type="ECO:0000256" key="1">
    <source>
        <dbReference type="ARBA" id="ARBA00004123"/>
    </source>
</evidence>
<sequence>MADSMIENVFYSFVPSFCDSSGSKPALRQLVDIAEDSKLFTLQKPGKLQEIVSHINTCLNSAKQRVEGLVLLDKVLEQCVTEIFTQNTLTWIRFMIQIFQSHDPPSIQRLACYVCGKILDVVSDFTSLSREVTSLVPQIISALLLAPTEWRNEACLCINRCILNYPGPCATFKGKIDSFVVKELSCDMVPKEIVQCFALLSRCGGGGNMGLKHTEGWTVQLDRVVSSLRGVLDLLYEGLETVTPNMNGEGSTRTLPVGDVPTSSPQRYHVLVSRCHTYSSCLQALLSESFQALVKVPSQLILNLICRILSVNCKTLTARPSTQRLLLAGFIPSLHKLAISLLHSLIKCCKQHLLPHTKLVLTLLVQELVWSHTTPNYGQARPYSELRRSVYGCLSLWFQVSYTFVETSTEDSALCEEILLDAGMQLDTLKLSSSKGDGSSKSDSQPPPPRKKKKTGYQEISQGISSQRKIDRSAGAELVTSALEALYWWLTAVGSQVTHKILQSIQEFAISTCLAMFQQRKNTEIPYRDPCCRYQLLRVLLACCLVPHPLAPSPLHCSLGIFRIGLNDQACMVSNFCLEAQRTLEVLIHPRAPCLKAPVVVTQALVVGDRKEAQTSETSDTDKNVNGHHNTQNSPDTSHSMWQQTVPQNMSSRKRSLILSHKDLATGDSVSSSIFSRTGSADISADVQKESFSFSKKSKTVVSMPTMISSHSDEMEASTSGHVQAIQQVMVGEKDKSSKSDSDNAMEIGVDTSTSVVENYSETEVTEYTSVTKETGDNDVTAVTEQNSVSCDTGVVEDNEGYSNRKQLRRKSVKAKDSKVREVKKVLDKENSEKQEEGEEEQEEQEDSELVSMLSSFVNTVTDSGDDEDL</sequence>
<comment type="similarity">
    <text evidence="2">Belongs to the RIX1/PELP1 family.</text>
</comment>
<dbReference type="InterPro" id="IPR011989">
    <property type="entry name" value="ARM-like"/>
</dbReference>
<feature type="compositionally biased region" description="Acidic residues" evidence="4">
    <location>
        <begin position="836"/>
        <end position="849"/>
    </location>
</feature>
<name>A0A210PWQ9_MIZYE</name>
<evidence type="ECO:0000256" key="4">
    <source>
        <dbReference type="SAM" id="MobiDB-lite"/>
    </source>
</evidence>
<feature type="compositionally biased region" description="Basic and acidic residues" evidence="4">
    <location>
        <begin position="610"/>
        <end position="625"/>
    </location>
</feature>
<evidence type="ECO:0000256" key="2">
    <source>
        <dbReference type="ARBA" id="ARBA00010511"/>
    </source>
</evidence>
<keyword evidence="3" id="KW-0539">Nucleus</keyword>
<feature type="domain" description="Pre-rRNA-processing protein RIX1 N-terminal" evidence="5">
    <location>
        <begin position="47"/>
        <end position="184"/>
    </location>
</feature>
<dbReference type="Pfam" id="PF08167">
    <property type="entry name" value="RIX1"/>
    <property type="match status" value="1"/>
</dbReference>
<accession>A0A210PWQ9</accession>
<dbReference type="Proteomes" id="UP000242188">
    <property type="component" value="Unassembled WGS sequence"/>
</dbReference>
<evidence type="ECO:0000313" key="6">
    <source>
        <dbReference type="EMBL" id="OWF40909.1"/>
    </source>
</evidence>
<feature type="region of interest" description="Disordered" evidence="4">
    <location>
        <begin position="791"/>
        <end position="851"/>
    </location>
</feature>
<dbReference type="EMBL" id="NEDP02005438">
    <property type="protein sequence ID" value="OWF40909.1"/>
    <property type="molecule type" value="Genomic_DNA"/>
</dbReference>
<evidence type="ECO:0000313" key="7">
    <source>
        <dbReference type="Proteomes" id="UP000242188"/>
    </source>
</evidence>
<dbReference type="Gene3D" id="1.25.10.10">
    <property type="entry name" value="Leucine-rich Repeat Variant"/>
    <property type="match status" value="1"/>
</dbReference>
<reference evidence="6 7" key="1">
    <citation type="journal article" date="2017" name="Nat. Ecol. Evol.">
        <title>Scallop genome provides insights into evolution of bilaterian karyotype and development.</title>
        <authorList>
            <person name="Wang S."/>
            <person name="Zhang J."/>
            <person name="Jiao W."/>
            <person name="Li J."/>
            <person name="Xun X."/>
            <person name="Sun Y."/>
            <person name="Guo X."/>
            <person name="Huan P."/>
            <person name="Dong B."/>
            <person name="Zhang L."/>
            <person name="Hu X."/>
            <person name="Sun X."/>
            <person name="Wang J."/>
            <person name="Zhao C."/>
            <person name="Wang Y."/>
            <person name="Wang D."/>
            <person name="Huang X."/>
            <person name="Wang R."/>
            <person name="Lv J."/>
            <person name="Li Y."/>
            <person name="Zhang Z."/>
            <person name="Liu B."/>
            <person name="Lu W."/>
            <person name="Hui Y."/>
            <person name="Liang J."/>
            <person name="Zhou Z."/>
            <person name="Hou R."/>
            <person name="Li X."/>
            <person name="Liu Y."/>
            <person name="Li H."/>
            <person name="Ning X."/>
            <person name="Lin Y."/>
            <person name="Zhao L."/>
            <person name="Xing Q."/>
            <person name="Dou J."/>
            <person name="Li Y."/>
            <person name="Mao J."/>
            <person name="Guo H."/>
            <person name="Dou H."/>
            <person name="Li T."/>
            <person name="Mu C."/>
            <person name="Jiang W."/>
            <person name="Fu Q."/>
            <person name="Fu X."/>
            <person name="Miao Y."/>
            <person name="Liu J."/>
            <person name="Yu Q."/>
            <person name="Li R."/>
            <person name="Liao H."/>
            <person name="Li X."/>
            <person name="Kong Y."/>
            <person name="Jiang Z."/>
            <person name="Chourrout D."/>
            <person name="Li R."/>
            <person name="Bao Z."/>
        </authorList>
    </citation>
    <scope>NUCLEOTIDE SEQUENCE [LARGE SCALE GENOMIC DNA]</scope>
    <source>
        <strain evidence="6 7">PY_sf001</strain>
    </source>
</reference>
<dbReference type="OrthoDB" id="20900at2759"/>
<comment type="subcellular location">
    <subcellularLocation>
        <location evidence="1">Nucleus</location>
    </subcellularLocation>
</comment>
<feature type="region of interest" description="Disordered" evidence="4">
    <location>
        <begin position="610"/>
        <end position="654"/>
    </location>
</feature>
<comment type="caution">
    <text evidence="6">The sequence shown here is derived from an EMBL/GenBank/DDBJ whole genome shotgun (WGS) entry which is preliminary data.</text>
</comment>
<evidence type="ECO:0000259" key="5">
    <source>
        <dbReference type="Pfam" id="PF08167"/>
    </source>
</evidence>
<feature type="compositionally biased region" description="Basic and acidic residues" evidence="4">
    <location>
        <begin position="814"/>
        <end position="835"/>
    </location>
</feature>
<dbReference type="AlphaFoldDB" id="A0A210PWQ9"/>
<dbReference type="GO" id="GO:0006364">
    <property type="term" value="P:rRNA processing"/>
    <property type="evidence" value="ECO:0007669"/>
    <property type="project" value="TreeGrafter"/>
</dbReference>
<dbReference type="GO" id="GO:0005634">
    <property type="term" value="C:nucleus"/>
    <property type="evidence" value="ECO:0007669"/>
    <property type="project" value="UniProtKB-SubCell"/>
</dbReference>
<dbReference type="InterPro" id="IPR016024">
    <property type="entry name" value="ARM-type_fold"/>
</dbReference>
<protein>
    <submittedName>
        <fullName evidence="6">Proline-, glutamic acid-and leucine-rich protein 1</fullName>
    </submittedName>
</protein>
<proteinExistence type="inferred from homology"/>
<feature type="region of interest" description="Disordered" evidence="4">
    <location>
        <begin position="431"/>
        <end position="458"/>
    </location>
</feature>
<keyword evidence="7" id="KW-1185">Reference proteome</keyword>
<feature type="compositionally biased region" description="Low complexity" evidence="4">
    <location>
        <begin position="431"/>
        <end position="444"/>
    </location>
</feature>
<organism evidence="6 7">
    <name type="scientific">Mizuhopecten yessoensis</name>
    <name type="common">Japanese scallop</name>
    <name type="synonym">Patinopecten yessoensis</name>
    <dbReference type="NCBI Taxonomy" id="6573"/>
    <lineage>
        <taxon>Eukaryota</taxon>
        <taxon>Metazoa</taxon>
        <taxon>Spiralia</taxon>
        <taxon>Lophotrochozoa</taxon>
        <taxon>Mollusca</taxon>
        <taxon>Bivalvia</taxon>
        <taxon>Autobranchia</taxon>
        <taxon>Pteriomorphia</taxon>
        <taxon>Pectinida</taxon>
        <taxon>Pectinoidea</taxon>
        <taxon>Pectinidae</taxon>
        <taxon>Mizuhopecten</taxon>
    </lineage>
</organism>
<dbReference type="InterPro" id="IPR012583">
    <property type="entry name" value="RIX1_N"/>
</dbReference>
<dbReference type="STRING" id="6573.A0A210PWQ9"/>
<evidence type="ECO:0000256" key="3">
    <source>
        <dbReference type="ARBA" id="ARBA00023242"/>
    </source>
</evidence>
<dbReference type="PANTHER" id="PTHR34105">
    <property type="entry name" value="PROLINE-, GLUTAMIC ACID- AND LEUCINE-RICH PROTEIN 1"/>
    <property type="match status" value="1"/>
</dbReference>
<gene>
    <name evidence="6" type="ORF">KP79_PYT20251</name>
</gene>